<dbReference type="Gene3D" id="3.40.630.30">
    <property type="match status" value="1"/>
</dbReference>
<protein>
    <submittedName>
        <fullName evidence="3">N-acetyltransferase</fullName>
    </submittedName>
</protein>
<dbReference type="InterPro" id="IPR051531">
    <property type="entry name" value="N-acetyltransferase"/>
</dbReference>
<dbReference type="Pfam" id="PF13302">
    <property type="entry name" value="Acetyltransf_3"/>
    <property type="match status" value="1"/>
</dbReference>
<dbReference type="SUPFAM" id="SSF55729">
    <property type="entry name" value="Acyl-CoA N-acyltransferases (Nat)"/>
    <property type="match status" value="1"/>
</dbReference>
<comment type="caution">
    <text evidence="3">The sequence shown here is derived from an EMBL/GenBank/DDBJ whole genome shotgun (WGS) entry which is preliminary data.</text>
</comment>
<proteinExistence type="predicted"/>
<evidence type="ECO:0000259" key="2">
    <source>
        <dbReference type="PROSITE" id="PS51186"/>
    </source>
</evidence>
<keyword evidence="3" id="KW-0808">Transferase</keyword>
<sequence>MPLSPTAPPTLATDRLRLRPMRADDWPAYAALMASARARYMGGPFASAAAWGMFCADHAQWDFLGCGALMIEERDSGRTVGQIAVNAGPLFPEHELGWCLYDGAEGRGIAAEAAQRMLDWARDTADLPTLVSYIDAENAASRRLAERLGAQQDPAAARPGPDDLVYRHFGAPRGT</sequence>
<dbReference type="GO" id="GO:0016747">
    <property type="term" value="F:acyltransferase activity, transferring groups other than amino-acyl groups"/>
    <property type="evidence" value="ECO:0007669"/>
    <property type="project" value="InterPro"/>
</dbReference>
<dbReference type="InterPro" id="IPR000182">
    <property type="entry name" value="GNAT_dom"/>
</dbReference>
<feature type="domain" description="N-acetyltransferase" evidence="2">
    <location>
        <begin position="16"/>
        <end position="171"/>
    </location>
</feature>
<dbReference type="AlphaFoldDB" id="A0A438AJ80"/>
<evidence type="ECO:0000256" key="1">
    <source>
        <dbReference type="SAM" id="MobiDB-lite"/>
    </source>
</evidence>
<name>A0A438AJ80_9RHOB</name>
<dbReference type="Proteomes" id="UP000285908">
    <property type="component" value="Unassembled WGS sequence"/>
</dbReference>
<reference evidence="3 4" key="1">
    <citation type="submission" date="2018-11" db="EMBL/GenBank/DDBJ databases">
        <title>Mesobaculum littorinae gen. nov., sp. nov., isolated from Littorina scabra that represents a novel genus of the order Rhodobacteraceae.</title>
        <authorList>
            <person name="Li F."/>
        </authorList>
    </citation>
    <scope>NUCLEOTIDE SEQUENCE [LARGE SCALE GENOMIC DNA]</scope>
    <source>
        <strain evidence="3 4">M0103</strain>
    </source>
</reference>
<dbReference type="PROSITE" id="PS51186">
    <property type="entry name" value="GNAT"/>
    <property type="match status" value="1"/>
</dbReference>
<feature type="region of interest" description="Disordered" evidence="1">
    <location>
        <begin position="147"/>
        <end position="175"/>
    </location>
</feature>
<dbReference type="RefSeq" id="WP_127905973.1">
    <property type="nucleotide sequence ID" value="NZ_RQXX01000002.1"/>
</dbReference>
<organism evidence="3 4">
    <name type="scientific">Mesobaculum littorinae</name>
    <dbReference type="NCBI Taxonomy" id="2486419"/>
    <lineage>
        <taxon>Bacteria</taxon>
        <taxon>Pseudomonadati</taxon>
        <taxon>Pseudomonadota</taxon>
        <taxon>Alphaproteobacteria</taxon>
        <taxon>Rhodobacterales</taxon>
        <taxon>Roseobacteraceae</taxon>
        <taxon>Mesobaculum</taxon>
    </lineage>
</organism>
<evidence type="ECO:0000313" key="3">
    <source>
        <dbReference type="EMBL" id="RVV98742.1"/>
    </source>
</evidence>
<dbReference type="PANTHER" id="PTHR43792">
    <property type="entry name" value="GNAT FAMILY, PUTATIVE (AFU_ORTHOLOGUE AFUA_3G00765)-RELATED-RELATED"/>
    <property type="match status" value="1"/>
</dbReference>
<dbReference type="EMBL" id="RQXX01000002">
    <property type="protein sequence ID" value="RVV98742.1"/>
    <property type="molecule type" value="Genomic_DNA"/>
</dbReference>
<gene>
    <name evidence="3" type="ORF">EKE94_07520</name>
</gene>
<accession>A0A438AJ80</accession>
<dbReference type="PANTHER" id="PTHR43792:SF1">
    <property type="entry name" value="N-ACETYLTRANSFERASE DOMAIN-CONTAINING PROTEIN"/>
    <property type="match status" value="1"/>
</dbReference>
<evidence type="ECO:0000313" key="4">
    <source>
        <dbReference type="Proteomes" id="UP000285908"/>
    </source>
</evidence>
<dbReference type="OrthoDB" id="6293260at2"/>
<dbReference type="InterPro" id="IPR016181">
    <property type="entry name" value="Acyl_CoA_acyltransferase"/>
</dbReference>
<keyword evidence="4" id="KW-1185">Reference proteome</keyword>